<dbReference type="GO" id="GO:0000287">
    <property type="term" value="F:magnesium ion binding"/>
    <property type="evidence" value="ECO:0007669"/>
    <property type="project" value="UniProtKB-UniRule"/>
</dbReference>
<dbReference type="GO" id="GO:0008776">
    <property type="term" value="F:acetate kinase activity"/>
    <property type="evidence" value="ECO:0007669"/>
    <property type="project" value="UniProtKB-UniRule"/>
</dbReference>
<dbReference type="PIRSF" id="PIRSF000722">
    <property type="entry name" value="Acetate_prop_kin"/>
    <property type="match status" value="1"/>
</dbReference>
<dbReference type="InterPro" id="IPR004372">
    <property type="entry name" value="Ac/propionate_kinase"/>
</dbReference>
<keyword evidence="6" id="KW-0460">Magnesium</keyword>
<dbReference type="UniPathway" id="UPA00340">
    <property type="reaction ID" value="UER00458"/>
</dbReference>
<keyword evidence="9" id="KW-1185">Reference proteome</keyword>
<feature type="active site" description="Proton donor/acceptor" evidence="6">
    <location>
        <position position="151"/>
    </location>
</feature>
<keyword evidence="5 6" id="KW-0067">ATP-binding</keyword>
<evidence type="ECO:0000256" key="4">
    <source>
        <dbReference type="ARBA" id="ARBA00022777"/>
    </source>
</evidence>
<evidence type="ECO:0000256" key="2">
    <source>
        <dbReference type="ARBA" id="ARBA00022679"/>
    </source>
</evidence>
<dbReference type="CDD" id="cd24010">
    <property type="entry name" value="ASKHA_NBD_AcK_PK"/>
    <property type="match status" value="1"/>
</dbReference>
<dbReference type="PROSITE" id="PS01076">
    <property type="entry name" value="ACETATE_KINASE_2"/>
    <property type="match status" value="1"/>
</dbReference>
<reference evidence="8 9" key="1">
    <citation type="submission" date="2019-05" db="EMBL/GenBank/DDBJ databases">
        <title>Panacibacter sp. strain 17mud1-8 Genome sequencing and assembly.</title>
        <authorList>
            <person name="Chhetri G."/>
        </authorList>
    </citation>
    <scope>NUCLEOTIDE SEQUENCE [LARGE SCALE GENOMIC DNA]</scope>
    <source>
        <strain evidence="8 9">17mud1-8</strain>
    </source>
</reference>
<feature type="binding site" evidence="6">
    <location>
        <position position="14"/>
    </location>
    <ligand>
        <name>ATP</name>
        <dbReference type="ChEBI" id="CHEBI:30616"/>
    </ligand>
</feature>
<dbReference type="EC" id="2.7.2.1" evidence="6"/>
<evidence type="ECO:0000256" key="6">
    <source>
        <dbReference type="HAMAP-Rule" id="MF_00020"/>
    </source>
</evidence>
<comment type="catalytic activity">
    <reaction evidence="6">
        <text>acetate + ATP = acetyl phosphate + ADP</text>
        <dbReference type="Rhea" id="RHEA:11352"/>
        <dbReference type="ChEBI" id="CHEBI:22191"/>
        <dbReference type="ChEBI" id="CHEBI:30089"/>
        <dbReference type="ChEBI" id="CHEBI:30616"/>
        <dbReference type="ChEBI" id="CHEBI:456216"/>
        <dbReference type="EC" id="2.7.2.1"/>
    </reaction>
</comment>
<feature type="site" description="Transition state stabilizer" evidence="6">
    <location>
        <position position="183"/>
    </location>
</feature>
<evidence type="ECO:0000256" key="1">
    <source>
        <dbReference type="ARBA" id="ARBA00008748"/>
    </source>
</evidence>
<dbReference type="AlphaFoldDB" id="A0A4U3L9U6"/>
<dbReference type="InterPro" id="IPR000890">
    <property type="entry name" value="Aliphatic_acid_kin_short-chain"/>
</dbReference>
<keyword evidence="4 6" id="KW-0418">Kinase</keyword>
<evidence type="ECO:0000313" key="8">
    <source>
        <dbReference type="EMBL" id="TKK72088.1"/>
    </source>
</evidence>
<dbReference type="GO" id="GO:0005524">
    <property type="term" value="F:ATP binding"/>
    <property type="evidence" value="ECO:0007669"/>
    <property type="project" value="UniProtKB-KW"/>
</dbReference>
<evidence type="ECO:0000256" key="3">
    <source>
        <dbReference type="ARBA" id="ARBA00022741"/>
    </source>
</evidence>
<dbReference type="InterPro" id="IPR023865">
    <property type="entry name" value="Aliphatic_acid_kinase_CS"/>
</dbReference>
<accession>A0A4U3L9U6</accession>
<comment type="subunit">
    <text evidence="6">Homodimer.</text>
</comment>
<gene>
    <name evidence="6" type="primary">ackA</name>
    <name evidence="8" type="ORF">FC093_02975</name>
</gene>
<dbReference type="GO" id="GO:0005737">
    <property type="term" value="C:cytoplasm"/>
    <property type="evidence" value="ECO:0007669"/>
    <property type="project" value="UniProtKB-SubCell"/>
</dbReference>
<evidence type="ECO:0000256" key="7">
    <source>
        <dbReference type="RuleBase" id="RU003835"/>
    </source>
</evidence>
<evidence type="ECO:0000313" key="9">
    <source>
        <dbReference type="Proteomes" id="UP000305848"/>
    </source>
</evidence>
<comment type="caution">
    <text evidence="8">The sequence shown here is derived from an EMBL/GenBank/DDBJ whole genome shotgun (WGS) entry which is preliminary data.</text>
</comment>
<evidence type="ECO:0000256" key="5">
    <source>
        <dbReference type="ARBA" id="ARBA00022840"/>
    </source>
</evidence>
<dbReference type="Proteomes" id="UP000305848">
    <property type="component" value="Unassembled WGS sequence"/>
</dbReference>
<sequence>MNIFVINSGSSSIKYQLFQMPSIQPVCTGLIERIGSVNATIKHKTFIGGKEDTAEQTLPLLNHEAGLQQAVDLLTHGANKVIDNLQSIDAVGHRVVHGGEKFASATFITTEVKESIHKLFSLAPLHNPANYTGIEVAEKVFTGAKQIAIFDTAFHQTMPEYAFRYALPTSLYTNDGIRVYGFHGTSHDYVTKQAMQYLQNPAAKLISIHLGNGCSMAAVVGGKCIDTSMGFGPLAGLVMGTRSGDIDPSVIFYLINELHYLPDTVSTLLNKQSGMLGLTGFIDMRDVNKKVENGDKEAEIACKMYAYRIQKYIGAYAAAMNGLDAIIFTAGVGENDSSMRRRICSNMDYLGISIDDERNNVRVNNMLEINKVDATTKVLVIPTNEELEIAKQCFELLGGS</sequence>
<comment type="similarity">
    <text evidence="1 6 7">Belongs to the acetokinase family.</text>
</comment>
<dbReference type="GO" id="GO:0006085">
    <property type="term" value="P:acetyl-CoA biosynthetic process"/>
    <property type="evidence" value="ECO:0007669"/>
    <property type="project" value="UniProtKB-UniRule"/>
</dbReference>
<dbReference type="OrthoDB" id="9802453at2"/>
<dbReference type="Gene3D" id="3.30.420.40">
    <property type="match status" value="2"/>
</dbReference>
<dbReference type="GO" id="GO:0006083">
    <property type="term" value="P:acetate metabolic process"/>
    <property type="evidence" value="ECO:0007669"/>
    <property type="project" value="TreeGrafter"/>
</dbReference>
<keyword evidence="6" id="KW-0963">Cytoplasm</keyword>
<feature type="binding site" evidence="6">
    <location>
        <begin position="283"/>
        <end position="285"/>
    </location>
    <ligand>
        <name>ATP</name>
        <dbReference type="ChEBI" id="CHEBI:30616"/>
    </ligand>
</feature>
<proteinExistence type="inferred from homology"/>
<feature type="binding site" evidence="6">
    <location>
        <position position="385"/>
    </location>
    <ligand>
        <name>Mg(2+)</name>
        <dbReference type="ChEBI" id="CHEBI:18420"/>
    </ligand>
</feature>
<dbReference type="SUPFAM" id="SSF53067">
    <property type="entry name" value="Actin-like ATPase domain"/>
    <property type="match status" value="2"/>
</dbReference>
<dbReference type="HAMAP" id="MF_00020">
    <property type="entry name" value="Acetate_kinase"/>
    <property type="match status" value="1"/>
</dbReference>
<dbReference type="PANTHER" id="PTHR21060">
    <property type="entry name" value="ACETATE KINASE"/>
    <property type="match status" value="1"/>
</dbReference>
<name>A0A4U3L9U6_9BACT</name>
<feature type="binding site" evidence="6">
    <location>
        <begin position="209"/>
        <end position="213"/>
    </location>
    <ligand>
        <name>ATP</name>
        <dbReference type="ChEBI" id="CHEBI:30616"/>
    </ligand>
</feature>
<feature type="binding site" evidence="6">
    <location>
        <begin position="331"/>
        <end position="335"/>
    </location>
    <ligand>
        <name>ATP</name>
        <dbReference type="ChEBI" id="CHEBI:30616"/>
    </ligand>
</feature>
<organism evidence="8 9">
    <name type="scientific">Ilyomonas limi</name>
    <dbReference type="NCBI Taxonomy" id="2575867"/>
    <lineage>
        <taxon>Bacteria</taxon>
        <taxon>Pseudomonadati</taxon>
        <taxon>Bacteroidota</taxon>
        <taxon>Chitinophagia</taxon>
        <taxon>Chitinophagales</taxon>
        <taxon>Chitinophagaceae</taxon>
        <taxon>Ilyomonas</taxon>
    </lineage>
</organism>
<comment type="cofactor">
    <cofactor evidence="6">
        <name>Mg(2+)</name>
        <dbReference type="ChEBI" id="CHEBI:18420"/>
    </cofactor>
    <cofactor evidence="6">
        <name>Mn(2+)</name>
        <dbReference type="ChEBI" id="CHEBI:29035"/>
    </cofactor>
    <text evidence="6">Mg(2+). Can also accept Mn(2+).</text>
</comment>
<dbReference type="InterPro" id="IPR043129">
    <property type="entry name" value="ATPase_NBD"/>
</dbReference>
<keyword evidence="6" id="KW-0479">Metal-binding</keyword>
<comment type="pathway">
    <text evidence="6">Metabolic intermediate biosynthesis; acetyl-CoA biosynthesis; acetyl-CoA from acetate: step 1/2.</text>
</comment>
<keyword evidence="2 6" id="KW-0808">Transferase</keyword>
<comment type="subcellular location">
    <subcellularLocation>
        <location evidence="6">Cytoplasm</location>
    </subcellularLocation>
</comment>
<comment type="function">
    <text evidence="6">Catalyzes the formation of acetyl phosphate from acetate and ATP. Can also catalyze the reverse reaction.</text>
</comment>
<dbReference type="EMBL" id="SZQL01000001">
    <property type="protein sequence ID" value="TKK72088.1"/>
    <property type="molecule type" value="Genomic_DNA"/>
</dbReference>
<feature type="site" description="Transition state stabilizer" evidence="6">
    <location>
        <position position="242"/>
    </location>
</feature>
<dbReference type="PANTHER" id="PTHR21060:SF15">
    <property type="entry name" value="ACETATE KINASE-RELATED"/>
    <property type="match status" value="1"/>
</dbReference>
<feature type="binding site" evidence="6">
    <location>
        <position position="7"/>
    </location>
    <ligand>
        <name>Mg(2+)</name>
        <dbReference type="ChEBI" id="CHEBI:18420"/>
    </ligand>
</feature>
<feature type="binding site" evidence="6">
    <location>
        <position position="94"/>
    </location>
    <ligand>
        <name>substrate</name>
    </ligand>
</feature>
<keyword evidence="3 6" id="KW-0547">Nucleotide-binding</keyword>
<dbReference type="NCBIfam" id="TIGR00016">
    <property type="entry name" value="ackA"/>
    <property type="match status" value="1"/>
</dbReference>
<protein>
    <recommendedName>
        <fullName evidence="6">Acetate kinase</fullName>
        <ecNumber evidence="6">2.7.2.1</ecNumber>
    </recommendedName>
    <alternativeName>
        <fullName evidence="6">Acetokinase</fullName>
    </alternativeName>
</protein>
<dbReference type="PRINTS" id="PR00471">
    <property type="entry name" value="ACETATEKNASE"/>
</dbReference>
<dbReference type="Pfam" id="PF00871">
    <property type="entry name" value="Acetate_kinase"/>
    <property type="match status" value="1"/>
</dbReference>